<evidence type="ECO:0000313" key="3">
    <source>
        <dbReference type="Proteomes" id="UP001187682"/>
    </source>
</evidence>
<evidence type="ECO:0000256" key="1">
    <source>
        <dbReference type="SAM" id="MobiDB-lite"/>
    </source>
</evidence>
<reference evidence="2" key="1">
    <citation type="submission" date="2018-03" db="EMBL/GenBank/DDBJ databases">
        <authorList>
            <person name="Guldener U."/>
        </authorList>
    </citation>
    <scope>NUCLEOTIDE SEQUENCE</scope>
</reference>
<organism evidence="2 3">
    <name type="scientific">Cephalotrichum gorgonifer</name>
    <dbReference type="NCBI Taxonomy" id="2041049"/>
    <lineage>
        <taxon>Eukaryota</taxon>
        <taxon>Fungi</taxon>
        <taxon>Dikarya</taxon>
        <taxon>Ascomycota</taxon>
        <taxon>Pezizomycotina</taxon>
        <taxon>Sordariomycetes</taxon>
        <taxon>Hypocreomycetidae</taxon>
        <taxon>Microascales</taxon>
        <taxon>Microascaceae</taxon>
        <taxon>Cephalotrichum</taxon>
    </lineage>
</organism>
<feature type="region of interest" description="Disordered" evidence="1">
    <location>
        <begin position="169"/>
        <end position="193"/>
    </location>
</feature>
<dbReference type="AlphaFoldDB" id="A0AAE8N5J2"/>
<sequence length="292" mass="33168">MTELIGVVAGSAQLLGQAAGLIIKAKYLWDEIDQAPSRIRDLMDEVQAYWGILANLESRGYDRPQLDGFHMLSSLDHYYRAHAALESLVQQLIYEIDSARSGFLRKVVGAKIVLKKSSVDHLETKLRRAAHMLQLSLLLSNRDWIGQIYDMNAKTLSLLLEMRQSKEDSKTTKPDITGTHSSVRSKRRSKSLSRQPSMARAFGHLSVKSHDSVCTITVKLPYWLMGTVWRLRMRLAFSFRHYNIRSEEADIFTSIRGGDLEKMRLLFSKGDASPFDLDSHGRSLIYYAAAFN</sequence>
<accession>A0AAE8N5J2</accession>
<dbReference type="Proteomes" id="UP001187682">
    <property type="component" value="Unassembled WGS sequence"/>
</dbReference>
<proteinExistence type="predicted"/>
<gene>
    <name evidence="2" type="ORF">DNG_08170</name>
</gene>
<evidence type="ECO:0000313" key="2">
    <source>
        <dbReference type="EMBL" id="SPO05483.1"/>
    </source>
</evidence>
<dbReference type="EMBL" id="ONZQ02000013">
    <property type="protein sequence ID" value="SPO05483.1"/>
    <property type="molecule type" value="Genomic_DNA"/>
</dbReference>
<comment type="caution">
    <text evidence="2">The sequence shown here is derived from an EMBL/GenBank/DDBJ whole genome shotgun (WGS) entry which is preliminary data.</text>
</comment>
<keyword evidence="3" id="KW-1185">Reference proteome</keyword>
<protein>
    <submittedName>
        <fullName evidence="2">Uncharacterized protein</fullName>
    </submittedName>
</protein>
<name>A0AAE8N5J2_9PEZI</name>